<keyword evidence="4" id="KW-1185">Reference proteome</keyword>
<feature type="chain" id="PRO_5002891222" evidence="2">
    <location>
        <begin position="24"/>
        <end position="272"/>
    </location>
</feature>
<organism evidence="3 4">
    <name type="scientific">Ricinus communis</name>
    <name type="common">Castor bean</name>
    <dbReference type="NCBI Taxonomy" id="3988"/>
    <lineage>
        <taxon>Eukaryota</taxon>
        <taxon>Viridiplantae</taxon>
        <taxon>Streptophyta</taxon>
        <taxon>Embryophyta</taxon>
        <taxon>Tracheophyta</taxon>
        <taxon>Spermatophyta</taxon>
        <taxon>Magnoliopsida</taxon>
        <taxon>eudicotyledons</taxon>
        <taxon>Gunneridae</taxon>
        <taxon>Pentapetalae</taxon>
        <taxon>rosids</taxon>
        <taxon>fabids</taxon>
        <taxon>Malpighiales</taxon>
        <taxon>Euphorbiaceae</taxon>
        <taxon>Acalyphoideae</taxon>
        <taxon>Acalypheae</taxon>
        <taxon>Ricinus</taxon>
    </lineage>
</organism>
<keyword evidence="2" id="KW-0732">Signal</keyword>
<accession>B9S7F7</accession>
<evidence type="ECO:0000256" key="1">
    <source>
        <dbReference type="SAM" id="MobiDB-lite"/>
    </source>
</evidence>
<proteinExistence type="predicted"/>
<dbReference type="AlphaFoldDB" id="B9S7F7"/>
<dbReference type="InParanoid" id="B9S7F7"/>
<feature type="region of interest" description="Disordered" evidence="1">
    <location>
        <begin position="140"/>
        <end position="177"/>
    </location>
</feature>
<sequence>MTCKQKFTLTLSLASSIVNQGEADSDIQAFTSSTVSQLEGGSDTQHPASSTVNTRWGTVKENTNLNQGRVSQGRIDLHGIGRQCMDMEVVLSRLLVKGSEYVNFTKVVVVVVGGEEKDLRACREVRASRKGQIILTTVDAPNQNNFNSNHPSSDKGHKAKVEDGKGNKTWKESKTLLNGDSSGSISAKGSNNNFPIMIDSSIIKDFGKGQSCCVTVPTKSKKYKNMGRANRTLVKDLKEAFSSKFSTSAMEATSNQLEISATLPAEKGCRTP</sequence>
<protein>
    <submittedName>
        <fullName evidence="3">Uncharacterized protein</fullName>
    </submittedName>
</protein>
<name>B9S7F7_RICCO</name>
<feature type="compositionally biased region" description="Polar residues" evidence="1">
    <location>
        <begin position="140"/>
        <end position="151"/>
    </location>
</feature>
<gene>
    <name evidence="3" type="ORF">RCOM_0641380</name>
</gene>
<evidence type="ECO:0000313" key="4">
    <source>
        <dbReference type="Proteomes" id="UP000008311"/>
    </source>
</evidence>
<dbReference type="Proteomes" id="UP000008311">
    <property type="component" value="Unassembled WGS sequence"/>
</dbReference>
<evidence type="ECO:0000313" key="3">
    <source>
        <dbReference type="EMBL" id="EEF40450.1"/>
    </source>
</evidence>
<feature type="compositionally biased region" description="Basic and acidic residues" evidence="1">
    <location>
        <begin position="152"/>
        <end position="174"/>
    </location>
</feature>
<reference evidence="4" key="1">
    <citation type="journal article" date="2010" name="Nat. Biotechnol.">
        <title>Draft genome sequence of the oilseed species Ricinus communis.</title>
        <authorList>
            <person name="Chan A.P."/>
            <person name="Crabtree J."/>
            <person name="Zhao Q."/>
            <person name="Lorenzi H."/>
            <person name="Orvis J."/>
            <person name="Puiu D."/>
            <person name="Melake-Berhan A."/>
            <person name="Jones K.M."/>
            <person name="Redman J."/>
            <person name="Chen G."/>
            <person name="Cahoon E.B."/>
            <person name="Gedil M."/>
            <person name="Stanke M."/>
            <person name="Haas B.J."/>
            <person name="Wortman J.R."/>
            <person name="Fraser-Liggett C.M."/>
            <person name="Ravel J."/>
            <person name="Rabinowicz P.D."/>
        </authorList>
    </citation>
    <scope>NUCLEOTIDE SEQUENCE [LARGE SCALE GENOMIC DNA]</scope>
    <source>
        <strain evidence="4">cv. Hale</strain>
    </source>
</reference>
<feature type="signal peptide" evidence="2">
    <location>
        <begin position="1"/>
        <end position="23"/>
    </location>
</feature>
<evidence type="ECO:0000256" key="2">
    <source>
        <dbReference type="SAM" id="SignalP"/>
    </source>
</evidence>
<dbReference type="EMBL" id="EQ973885">
    <property type="protein sequence ID" value="EEF40450.1"/>
    <property type="molecule type" value="Genomic_DNA"/>
</dbReference>